<gene>
    <name evidence="1" type="ORF">EVAR_98460_1</name>
</gene>
<sequence>MPCPEPRRCSSAGASQAFLFKFQDNKAHLQYHADNHIRSVVTDADLQYQGGRSVKTPNRCDPNHLV</sequence>
<keyword evidence="2" id="KW-1185">Reference proteome</keyword>
<name>A0A4C1YTP5_EUMVA</name>
<organism evidence="1 2">
    <name type="scientific">Eumeta variegata</name>
    <name type="common">Bagworm moth</name>
    <name type="synonym">Eumeta japonica</name>
    <dbReference type="NCBI Taxonomy" id="151549"/>
    <lineage>
        <taxon>Eukaryota</taxon>
        <taxon>Metazoa</taxon>
        <taxon>Ecdysozoa</taxon>
        <taxon>Arthropoda</taxon>
        <taxon>Hexapoda</taxon>
        <taxon>Insecta</taxon>
        <taxon>Pterygota</taxon>
        <taxon>Neoptera</taxon>
        <taxon>Endopterygota</taxon>
        <taxon>Lepidoptera</taxon>
        <taxon>Glossata</taxon>
        <taxon>Ditrysia</taxon>
        <taxon>Tineoidea</taxon>
        <taxon>Psychidae</taxon>
        <taxon>Oiketicinae</taxon>
        <taxon>Eumeta</taxon>
    </lineage>
</organism>
<dbReference type="AlphaFoldDB" id="A0A4C1YTP5"/>
<comment type="caution">
    <text evidence="1">The sequence shown here is derived from an EMBL/GenBank/DDBJ whole genome shotgun (WGS) entry which is preliminary data.</text>
</comment>
<proteinExistence type="predicted"/>
<evidence type="ECO:0000313" key="2">
    <source>
        <dbReference type="Proteomes" id="UP000299102"/>
    </source>
</evidence>
<dbReference type="EMBL" id="BGZK01001345">
    <property type="protein sequence ID" value="GBP77767.1"/>
    <property type="molecule type" value="Genomic_DNA"/>
</dbReference>
<evidence type="ECO:0000313" key="1">
    <source>
        <dbReference type="EMBL" id="GBP77767.1"/>
    </source>
</evidence>
<dbReference type="Proteomes" id="UP000299102">
    <property type="component" value="Unassembled WGS sequence"/>
</dbReference>
<protein>
    <submittedName>
        <fullName evidence="1">Uncharacterized protein</fullName>
    </submittedName>
</protein>
<reference evidence="1 2" key="1">
    <citation type="journal article" date="2019" name="Commun. Biol.">
        <title>The bagworm genome reveals a unique fibroin gene that provides high tensile strength.</title>
        <authorList>
            <person name="Kono N."/>
            <person name="Nakamura H."/>
            <person name="Ohtoshi R."/>
            <person name="Tomita M."/>
            <person name="Numata K."/>
            <person name="Arakawa K."/>
        </authorList>
    </citation>
    <scope>NUCLEOTIDE SEQUENCE [LARGE SCALE GENOMIC DNA]</scope>
</reference>
<accession>A0A4C1YTP5</accession>